<accession>A0A8J3GXH6</accession>
<protein>
    <submittedName>
        <fullName evidence="2">Transcriptional regulator</fullName>
    </submittedName>
</protein>
<reference evidence="2" key="2">
    <citation type="submission" date="2020-09" db="EMBL/GenBank/DDBJ databases">
        <authorList>
            <person name="Sun Q."/>
            <person name="Kim S."/>
        </authorList>
    </citation>
    <scope>NUCLEOTIDE SEQUENCE</scope>
    <source>
        <strain evidence="2">KCTC 42650</strain>
    </source>
</reference>
<feature type="domain" description="Helix-turn-helix type 11" evidence="1">
    <location>
        <begin position="6"/>
        <end position="59"/>
    </location>
</feature>
<dbReference type="RefSeq" id="WP_189679786.1">
    <property type="nucleotide sequence ID" value="NZ_BNCJ01000003.1"/>
</dbReference>
<dbReference type="EMBL" id="BNCJ01000003">
    <property type="protein sequence ID" value="GHF47191.1"/>
    <property type="molecule type" value="Genomic_DNA"/>
</dbReference>
<name>A0A8J3GXH6_9RHOB</name>
<dbReference type="SUPFAM" id="SSF46785">
    <property type="entry name" value="Winged helix' DNA-binding domain"/>
    <property type="match status" value="1"/>
</dbReference>
<keyword evidence="3" id="KW-1185">Reference proteome</keyword>
<dbReference type="Gene3D" id="1.10.10.10">
    <property type="entry name" value="Winged helix-like DNA-binding domain superfamily/Winged helix DNA-binding domain"/>
    <property type="match status" value="1"/>
</dbReference>
<proteinExistence type="predicted"/>
<dbReference type="InterPro" id="IPR051534">
    <property type="entry name" value="CBASS_pafABC_assoc_protein"/>
</dbReference>
<sequence length="214" mass="23260">MSRADRLFDLHAVLRDGEMHTAADLARRLGVAQRTIYRDMEALAASGVPVVGTRGTGYRLARLIALPPLLLTEAEAEALNLGVLIVAETTDPELHAAATALAEKLDAALPEDAPAPAWLTAHHARASAARGFSHIPVLRSAIRSRQKLRLDLPGETEVVRPLALENWARHWVLTAWSETSGQFTRIRADLIDTATALPELFVDEAGKRLEDAAF</sequence>
<evidence type="ECO:0000313" key="2">
    <source>
        <dbReference type="EMBL" id="GHF47191.1"/>
    </source>
</evidence>
<dbReference type="InterPro" id="IPR013196">
    <property type="entry name" value="HTH_11"/>
</dbReference>
<dbReference type="PANTHER" id="PTHR34580:SF3">
    <property type="entry name" value="PROTEIN PAFB"/>
    <property type="match status" value="1"/>
</dbReference>
<comment type="caution">
    <text evidence="2">The sequence shown here is derived from an EMBL/GenBank/DDBJ whole genome shotgun (WGS) entry which is preliminary data.</text>
</comment>
<dbReference type="InterPro" id="IPR036388">
    <property type="entry name" value="WH-like_DNA-bd_sf"/>
</dbReference>
<organism evidence="2 3">
    <name type="scientific">Seohaeicola zhoushanensis</name>
    <dbReference type="NCBI Taxonomy" id="1569283"/>
    <lineage>
        <taxon>Bacteria</taxon>
        <taxon>Pseudomonadati</taxon>
        <taxon>Pseudomonadota</taxon>
        <taxon>Alphaproteobacteria</taxon>
        <taxon>Rhodobacterales</taxon>
        <taxon>Roseobacteraceae</taxon>
        <taxon>Seohaeicola</taxon>
    </lineage>
</organism>
<gene>
    <name evidence="2" type="ORF">GCM10017056_18630</name>
</gene>
<dbReference type="AlphaFoldDB" id="A0A8J3GXH6"/>
<reference evidence="2" key="1">
    <citation type="journal article" date="2014" name="Int. J. Syst. Evol. Microbiol.">
        <title>Complete genome sequence of Corynebacterium casei LMG S-19264T (=DSM 44701T), isolated from a smear-ripened cheese.</title>
        <authorList>
            <consortium name="US DOE Joint Genome Institute (JGI-PGF)"/>
            <person name="Walter F."/>
            <person name="Albersmeier A."/>
            <person name="Kalinowski J."/>
            <person name="Ruckert C."/>
        </authorList>
    </citation>
    <scope>NUCLEOTIDE SEQUENCE</scope>
    <source>
        <strain evidence="2">KCTC 42650</strain>
    </source>
</reference>
<dbReference type="InterPro" id="IPR036390">
    <property type="entry name" value="WH_DNA-bd_sf"/>
</dbReference>
<dbReference type="Proteomes" id="UP000626220">
    <property type="component" value="Unassembled WGS sequence"/>
</dbReference>
<evidence type="ECO:0000259" key="1">
    <source>
        <dbReference type="Pfam" id="PF08279"/>
    </source>
</evidence>
<dbReference type="PANTHER" id="PTHR34580">
    <property type="match status" value="1"/>
</dbReference>
<evidence type="ECO:0000313" key="3">
    <source>
        <dbReference type="Proteomes" id="UP000626220"/>
    </source>
</evidence>
<dbReference type="Pfam" id="PF08279">
    <property type="entry name" value="HTH_11"/>
    <property type="match status" value="1"/>
</dbReference>